<protein>
    <submittedName>
        <fullName evidence="1">Sporulation protein YlmC, PRC-barrel domain family</fullName>
    </submittedName>
</protein>
<sequence>MRAREIHAGLQLLDRQVVRVGTGGLVCKVDDLELQGDPPYVSAILAGPLALGPRVGGLPGWLMVQVTRLFRPEEDPQPRRIPMHLVNEIGSAVVVGGEPAEPALERWLRENVIARIPGSGGEGPPYAEPEHATGHAPRISALLGRRVTDAEGTVVGKVADVRLCQDGPLLHGVQNAFRIAGLVVVPERTGKLFGYERGPGGQAPWLVRAVITRWFSGSALVGWDQVDASSARFETPEVRLTVPARDLAPLTDLYEREPRG</sequence>
<organism evidence="1 2">
    <name type="scientific">Nonomuraea pusilla</name>
    <dbReference type="NCBI Taxonomy" id="46177"/>
    <lineage>
        <taxon>Bacteria</taxon>
        <taxon>Bacillati</taxon>
        <taxon>Actinomycetota</taxon>
        <taxon>Actinomycetes</taxon>
        <taxon>Streptosporangiales</taxon>
        <taxon>Streptosporangiaceae</taxon>
        <taxon>Nonomuraea</taxon>
    </lineage>
</organism>
<dbReference type="OrthoDB" id="9804685at2"/>
<name>A0A1H8AM32_9ACTN</name>
<gene>
    <name evidence="1" type="ORF">SAMN05660976_05858</name>
</gene>
<evidence type="ECO:0000313" key="2">
    <source>
        <dbReference type="Proteomes" id="UP000198953"/>
    </source>
</evidence>
<reference evidence="1 2" key="1">
    <citation type="submission" date="2016-10" db="EMBL/GenBank/DDBJ databases">
        <authorList>
            <person name="de Groot N.N."/>
        </authorList>
    </citation>
    <scope>NUCLEOTIDE SEQUENCE [LARGE SCALE GENOMIC DNA]</scope>
    <source>
        <strain evidence="1 2">DSM 43357</strain>
    </source>
</reference>
<keyword evidence="2" id="KW-1185">Reference proteome</keyword>
<dbReference type="STRING" id="46177.SAMN05660976_05858"/>
<proteinExistence type="predicted"/>
<dbReference type="EMBL" id="FOBF01000016">
    <property type="protein sequence ID" value="SEM70587.1"/>
    <property type="molecule type" value="Genomic_DNA"/>
</dbReference>
<dbReference type="RefSeq" id="WP_091103903.1">
    <property type="nucleotide sequence ID" value="NZ_FOBF01000016.1"/>
</dbReference>
<evidence type="ECO:0000313" key="1">
    <source>
        <dbReference type="EMBL" id="SEM70587.1"/>
    </source>
</evidence>
<dbReference type="Proteomes" id="UP000198953">
    <property type="component" value="Unassembled WGS sequence"/>
</dbReference>
<accession>A0A1H8AM32</accession>
<dbReference type="AlphaFoldDB" id="A0A1H8AM32"/>